<gene>
    <name evidence="2" type="primary">Acey_s0142.g2337</name>
    <name evidence="2" type="ORF">Y032_0142g2337</name>
</gene>
<feature type="region of interest" description="Disordered" evidence="1">
    <location>
        <begin position="47"/>
        <end position="67"/>
    </location>
</feature>
<organism evidence="2 3">
    <name type="scientific">Ancylostoma ceylanicum</name>
    <dbReference type="NCBI Taxonomy" id="53326"/>
    <lineage>
        <taxon>Eukaryota</taxon>
        <taxon>Metazoa</taxon>
        <taxon>Ecdysozoa</taxon>
        <taxon>Nematoda</taxon>
        <taxon>Chromadorea</taxon>
        <taxon>Rhabditida</taxon>
        <taxon>Rhabditina</taxon>
        <taxon>Rhabditomorpha</taxon>
        <taxon>Strongyloidea</taxon>
        <taxon>Ancylostomatidae</taxon>
        <taxon>Ancylostomatinae</taxon>
        <taxon>Ancylostoma</taxon>
    </lineage>
</organism>
<dbReference type="EMBL" id="JARK01001478">
    <property type="protein sequence ID" value="EYB97279.1"/>
    <property type="molecule type" value="Genomic_DNA"/>
</dbReference>
<evidence type="ECO:0000256" key="1">
    <source>
        <dbReference type="SAM" id="MobiDB-lite"/>
    </source>
</evidence>
<dbReference type="Proteomes" id="UP000024635">
    <property type="component" value="Unassembled WGS sequence"/>
</dbReference>
<evidence type="ECO:0000313" key="3">
    <source>
        <dbReference type="Proteomes" id="UP000024635"/>
    </source>
</evidence>
<accession>A0A016T3W1</accession>
<dbReference type="AlphaFoldDB" id="A0A016T3W1"/>
<name>A0A016T3W1_9BILA</name>
<feature type="compositionally biased region" description="Polar residues" evidence="1">
    <location>
        <begin position="50"/>
        <end position="65"/>
    </location>
</feature>
<protein>
    <submittedName>
        <fullName evidence="2">Uncharacterized protein</fullName>
    </submittedName>
</protein>
<comment type="caution">
    <text evidence="2">The sequence shown here is derived from an EMBL/GenBank/DDBJ whole genome shotgun (WGS) entry which is preliminary data.</text>
</comment>
<sequence length="170" mass="18989">MKAELGLGPSFAVAPAVDQELLNSVMCGFYKFAYQARWRENAPPTVPDRITSSVTSTPFPRTSVLTPKPAPALEPALASLELNIMQAYKRQSKAKSGSNLTERERRGLKMLVCLRKELRYNISDKGGDFVVLTQTLDKKLRREHLSDTTIYGRSSDDRSPLYIVGLRTVL</sequence>
<keyword evidence="3" id="KW-1185">Reference proteome</keyword>
<proteinExistence type="predicted"/>
<reference evidence="3" key="1">
    <citation type="journal article" date="2015" name="Nat. Genet.">
        <title>The genome and transcriptome of the zoonotic hookworm Ancylostoma ceylanicum identify infection-specific gene families.</title>
        <authorList>
            <person name="Schwarz E.M."/>
            <person name="Hu Y."/>
            <person name="Antoshechkin I."/>
            <person name="Miller M.M."/>
            <person name="Sternberg P.W."/>
            <person name="Aroian R.V."/>
        </authorList>
    </citation>
    <scope>NUCLEOTIDE SEQUENCE</scope>
    <source>
        <strain evidence="3">HY135</strain>
    </source>
</reference>
<evidence type="ECO:0000313" key="2">
    <source>
        <dbReference type="EMBL" id="EYB97279.1"/>
    </source>
</evidence>